<dbReference type="OrthoDB" id="10566559at2759"/>
<dbReference type="Proteomes" id="UP000011668">
    <property type="component" value="Unassembled WGS sequence"/>
</dbReference>
<dbReference type="AlphaFoldDB" id="L8WR86"/>
<evidence type="ECO:0000313" key="1">
    <source>
        <dbReference type="EMBL" id="ELU40651.1"/>
    </source>
</evidence>
<evidence type="ECO:0000313" key="2">
    <source>
        <dbReference type="Proteomes" id="UP000011668"/>
    </source>
</evidence>
<keyword evidence="2" id="KW-1185">Reference proteome</keyword>
<gene>
    <name evidence="1" type="ORF">AG1IA_05321</name>
</gene>
<dbReference type="EMBL" id="AFRT01001366">
    <property type="protein sequence ID" value="ELU40651.1"/>
    <property type="molecule type" value="Genomic_DNA"/>
</dbReference>
<accession>L8WR86</accession>
<proteinExistence type="predicted"/>
<comment type="caution">
    <text evidence="1">The sequence shown here is derived from an EMBL/GenBank/DDBJ whole genome shotgun (WGS) entry which is preliminary data.</text>
</comment>
<organism evidence="1 2">
    <name type="scientific">Thanatephorus cucumeris (strain AG1-IA)</name>
    <name type="common">Rice sheath blight fungus</name>
    <name type="synonym">Rhizoctonia solani</name>
    <dbReference type="NCBI Taxonomy" id="983506"/>
    <lineage>
        <taxon>Eukaryota</taxon>
        <taxon>Fungi</taxon>
        <taxon>Dikarya</taxon>
        <taxon>Basidiomycota</taxon>
        <taxon>Agaricomycotina</taxon>
        <taxon>Agaricomycetes</taxon>
        <taxon>Cantharellales</taxon>
        <taxon>Ceratobasidiaceae</taxon>
        <taxon>Rhizoctonia</taxon>
        <taxon>Rhizoctonia solani AG-1</taxon>
    </lineage>
</organism>
<name>L8WR86_THACA</name>
<protein>
    <submittedName>
        <fullName evidence="1">Uncharacterized protein</fullName>
    </submittedName>
</protein>
<reference evidence="1 2" key="1">
    <citation type="journal article" date="2013" name="Nat. Commun.">
        <title>The evolution and pathogenic mechanisms of the rice sheath blight pathogen.</title>
        <authorList>
            <person name="Zheng A."/>
            <person name="Lin R."/>
            <person name="Xu L."/>
            <person name="Qin P."/>
            <person name="Tang C."/>
            <person name="Ai P."/>
            <person name="Zhang D."/>
            <person name="Liu Y."/>
            <person name="Sun Z."/>
            <person name="Feng H."/>
            <person name="Wang Y."/>
            <person name="Chen Y."/>
            <person name="Liang X."/>
            <person name="Fu R."/>
            <person name="Li Q."/>
            <person name="Zhang J."/>
            <person name="Yu X."/>
            <person name="Xie Z."/>
            <person name="Ding L."/>
            <person name="Guan P."/>
            <person name="Tang J."/>
            <person name="Liang Y."/>
            <person name="Wang S."/>
            <person name="Deng Q."/>
            <person name="Li S."/>
            <person name="Zhu J."/>
            <person name="Wang L."/>
            <person name="Liu H."/>
            <person name="Li P."/>
        </authorList>
    </citation>
    <scope>NUCLEOTIDE SEQUENCE [LARGE SCALE GENOMIC DNA]</scope>
    <source>
        <strain evidence="2">AG-1 IA</strain>
    </source>
</reference>
<sequence length="91" mass="10633">MGQGDLPFVGVYAATVEETMNEYKACESPDYISYRCRELATVKALAEPDPRHWTLNVWAQQEFHTGWARGVRMYRVYLRLLFPDTILITQF</sequence>
<dbReference type="HOGENOM" id="CLU_2428575_0_0_1"/>